<evidence type="ECO:0000313" key="4">
    <source>
        <dbReference type="EMBL" id="KAJ9694905.1"/>
    </source>
</evidence>
<dbReference type="Proteomes" id="UP001168098">
    <property type="component" value="Unassembled WGS sequence"/>
</dbReference>
<gene>
    <name evidence="4" type="ORF">PVL29_010398</name>
</gene>
<comment type="similarity">
    <text evidence="1">Belongs to the PPR family. P subfamily.</text>
</comment>
<accession>A0AA38ZTC1</accession>
<dbReference type="Pfam" id="PF13041">
    <property type="entry name" value="PPR_2"/>
    <property type="match status" value="4"/>
</dbReference>
<feature type="repeat" description="PPR" evidence="3">
    <location>
        <begin position="146"/>
        <end position="180"/>
    </location>
</feature>
<dbReference type="PANTHER" id="PTHR47933:SF11">
    <property type="entry name" value="PENTATRICOPEPTIDE REPEAT-CONTAINING PROTEIN 2"/>
    <property type="match status" value="1"/>
</dbReference>
<comment type="caution">
    <text evidence="4">The sequence shown here is derived from an EMBL/GenBank/DDBJ whole genome shotgun (WGS) entry which is preliminary data.</text>
</comment>
<organism evidence="4 5">
    <name type="scientific">Vitis rotundifolia</name>
    <name type="common">Muscadine grape</name>
    <dbReference type="NCBI Taxonomy" id="103349"/>
    <lineage>
        <taxon>Eukaryota</taxon>
        <taxon>Viridiplantae</taxon>
        <taxon>Streptophyta</taxon>
        <taxon>Embryophyta</taxon>
        <taxon>Tracheophyta</taxon>
        <taxon>Spermatophyta</taxon>
        <taxon>Magnoliopsida</taxon>
        <taxon>eudicotyledons</taxon>
        <taxon>Gunneridae</taxon>
        <taxon>Pentapetalae</taxon>
        <taxon>rosids</taxon>
        <taxon>Vitales</taxon>
        <taxon>Vitaceae</taxon>
        <taxon>Viteae</taxon>
        <taxon>Vitis</taxon>
    </lineage>
</organism>
<dbReference type="Pfam" id="PF12854">
    <property type="entry name" value="PPR_1"/>
    <property type="match status" value="1"/>
</dbReference>
<dbReference type="GO" id="GO:0003729">
    <property type="term" value="F:mRNA binding"/>
    <property type="evidence" value="ECO:0007669"/>
    <property type="project" value="TreeGrafter"/>
</dbReference>
<evidence type="ECO:0000256" key="3">
    <source>
        <dbReference type="PROSITE-ProRule" id="PRU00708"/>
    </source>
</evidence>
<dbReference type="AlphaFoldDB" id="A0AA38ZTC1"/>
<dbReference type="PANTHER" id="PTHR47933">
    <property type="entry name" value="PENTATRICOPEPTIDE REPEAT-CONTAINING PROTEIN 1, MITOCHONDRIAL"/>
    <property type="match status" value="1"/>
</dbReference>
<reference evidence="4 5" key="1">
    <citation type="journal article" date="2023" name="BMC Biotechnol.">
        <title>Vitis rotundifolia cv Carlos genome sequencing.</title>
        <authorList>
            <person name="Huff M."/>
            <person name="Hulse-Kemp A."/>
            <person name="Scheffler B."/>
            <person name="Youngblood R."/>
            <person name="Simpson S."/>
            <person name="Babiker E."/>
            <person name="Staton M."/>
        </authorList>
    </citation>
    <scope>NUCLEOTIDE SEQUENCE [LARGE SCALE GENOMIC DNA]</scope>
    <source>
        <tissue evidence="4">Leaf</tissue>
    </source>
</reference>
<keyword evidence="2" id="KW-0677">Repeat</keyword>
<feature type="repeat" description="PPR" evidence="3">
    <location>
        <begin position="435"/>
        <end position="469"/>
    </location>
</feature>
<feature type="repeat" description="PPR" evidence="3">
    <location>
        <begin position="181"/>
        <end position="215"/>
    </location>
</feature>
<keyword evidence="5" id="KW-1185">Reference proteome</keyword>
<feature type="repeat" description="PPR" evidence="3">
    <location>
        <begin position="45"/>
        <end position="79"/>
    </location>
</feature>
<feature type="repeat" description="PPR" evidence="3">
    <location>
        <begin position="80"/>
        <end position="114"/>
    </location>
</feature>
<sequence length="488" mass="55306">MHEIFGCQPGKISYNSLLNAFIQKKQFEKAKEPLNWMWEQGLKPYVFSYGTLINALAKNGYISHALKLFDEMPERGVTPDATCYNILIDGFFKKGDLLNANEIWERLFTQTFFLVTLLSMVSVNVGRLDESLEIWRSMKENERVQDLFTYITLIHELCGSGNLDGAIRVYKGMFKGGVSPDVVVHNTMLNREFRVGRIKECLELWKVMGNDGCWLFENRKVDEAISIRELLPEKGCCTDSTTYGILIHGLCKNGCSNKALSSLEEAENGGPDSDTFACSSMISGLGREGRLDGVVGILDRMTKHGCRPNPHVSNAVINGFVRASKLEYAIRFFGGMVNNLVKEMLQKGWKPDTITYSLLMNGLCQDKLDMALNFWFQALERRVSSQIYIKKTRQWNNVPDLVTHNTIMKGFYKVKDFEKAPEIWDCILQNGILPDIIPYNITLEGLCSYYRISGAIGFLDEAVDRGVLPTAITWNILVREVLDNRALT</sequence>
<dbReference type="PROSITE" id="PS51375">
    <property type="entry name" value="PPR"/>
    <property type="match status" value="9"/>
</dbReference>
<evidence type="ECO:0000256" key="1">
    <source>
        <dbReference type="ARBA" id="ARBA00007626"/>
    </source>
</evidence>
<evidence type="ECO:0008006" key="6">
    <source>
        <dbReference type="Google" id="ProtNLM"/>
    </source>
</evidence>
<dbReference type="NCBIfam" id="TIGR00756">
    <property type="entry name" value="PPR"/>
    <property type="match status" value="5"/>
</dbReference>
<feature type="repeat" description="PPR" evidence="3">
    <location>
        <begin position="274"/>
        <end position="308"/>
    </location>
</feature>
<proteinExistence type="inferred from homology"/>
<evidence type="ECO:0000313" key="5">
    <source>
        <dbReference type="Proteomes" id="UP001168098"/>
    </source>
</evidence>
<feature type="repeat" description="PPR" evidence="3">
    <location>
        <begin position="400"/>
        <end position="434"/>
    </location>
</feature>
<dbReference type="InterPro" id="IPR051240">
    <property type="entry name" value="Mito_RNA-Proc/Resp"/>
</dbReference>
<dbReference type="Pfam" id="PF01535">
    <property type="entry name" value="PPR"/>
    <property type="match status" value="2"/>
</dbReference>
<feature type="repeat" description="PPR" evidence="3">
    <location>
        <begin position="239"/>
        <end position="273"/>
    </location>
</feature>
<dbReference type="Gene3D" id="1.25.40.10">
    <property type="entry name" value="Tetratricopeptide repeat domain"/>
    <property type="match status" value="5"/>
</dbReference>
<feature type="repeat" description="PPR" evidence="3">
    <location>
        <begin position="10"/>
        <end position="44"/>
    </location>
</feature>
<protein>
    <recommendedName>
        <fullName evidence="6">Pentatricopeptide repeat-containing protein</fullName>
    </recommendedName>
</protein>
<name>A0AA38ZTC1_VITRO</name>
<dbReference type="EMBL" id="JARBHA010000008">
    <property type="protein sequence ID" value="KAJ9694905.1"/>
    <property type="molecule type" value="Genomic_DNA"/>
</dbReference>
<evidence type="ECO:0000256" key="2">
    <source>
        <dbReference type="ARBA" id="ARBA00022737"/>
    </source>
</evidence>
<dbReference type="InterPro" id="IPR011990">
    <property type="entry name" value="TPR-like_helical_dom_sf"/>
</dbReference>
<dbReference type="InterPro" id="IPR002885">
    <property type="entry name" value="PPR_rpt"/>
</dbReference>